<feature type="binding site" evidence="7">
    <location>
        <position position="130"/>
    </location>
    <ligand>
        <name>NADPH</name>
        <dbReference type="ChEBI" id="CHEBI:57783"/>
    </ligand>
</feature>
<evidence type="ECO:0000256" key="7">
    <source>
        <dbReference type="HAMAP-Rule" id="MF_00394"/>
    </source>
</evidence>
<keyword evidence="7" id="KW-0547">Nucleotide-binding</keyword>
<sequence>MNVAILGAGAFGTALACALGHAQLWARDAEHAAEIARTRRNTRRLPGVDLPETVTVTHDLTTIDAEILLLAMPMQQMRGFLREHADFLAPRILVACSKGVDMELLIGPVGVIEQALPGTQAALLTGPSFAADIARGLPTALTIAARDAELAETLQTRLSTENLRLYRNTDVTGAELGGALKNVIAIAAGMVIGAGLGESARAALMARGYAEMQRLALALGAETETLAGLSGFGDLVLTCGSEKSRNFRYGMALGADADFNAGTTVEGAATARAVARLARERGVDMPITRMVAAVLDGMLTLTEAKGALLARPLTLE</sequence>
<dbReference type="InterPro" id="IPR008927">
    <property type="entry name" value="6-PGluconate_DH-like_C_sf"/>
</dbReference>
<dbReference type="InterPro" id="IPR011128">
    <property type="entry name" value="G3P_DH_NAD-dep_N"/>
</dbReference>
<dbReference type="InterPro" id="IPR013328">
    <property type="entry name" value="6PGD_dom2"/>
</dbReference>
<evidence type="ECO:0000256" key="8">
    <source>
        <dbReference type="RuleBase" id="RU000437"/>
    </source>
</evidence>
<dbReference type="InterPro" id="IPR006109">
    <property type="entry name" value="G3P_DH_NAD-dep_C"/>
</dbReference>
<evidence type="ECO:0000256" key="6">
    <source>
        <dbReference type="ARBA" id="ARBA00023264"/>
    </source>
</evidence>
<evidence type="ECO:0000259" key="10">
    <source>
        <dbReference type="Pfam" id="PF01210"/>
    </source>
</evidence>
<evidence type="ECO:0000256" key="2">
    <source>
        <dbReference type="ARBA" id="ARBA00022516"/>
    </source>
</evidence>
<evidence type="ECO:0000259" key="11">
    <source>
        <dbReference type="Pfam" id="PF07479"/>
    </source>
</evidence>
<dbReference type="Gene3D" id="3.40.50.720">
    <property type="entry name" value="NAD(P)-binding Rossmann-like Domain"/>
    <property type="match status" value="1"/>
</dbReference>
<evidence type="ECO:0000256" key="1">
    <source>
        <dbReference type="ARBA" id="ARBA00011009"/>
    </source>
</evidence>
<keyword evidence="7" id="KW-0963">Cytoplasm</keyword>
<feature type="binding site" evidence="7">
    <location>
        <position position="98"/>
    </location>
    <ligand>
        <name>sn-glycerol 3-phosphate</name>
        <dbReference type="ChEBI" id="CHEBI:57597"/>
    </ligand>
</feature>
<proteinExistence type="inferred from homology"/>
<feature type="binding site" evidence="7">
    <location>
        <position position="266"/>
    </location>
    <ligand>
        <name>NADPH</name>
        <dbReference type="ChEBI" id="CHEBI:57783"/>
    </ligand>
</feature>
<feature type="domain" description="Glycerol-3-phosphate dehydrogenase NAD-dependent N-terminal" evidence="10">
    <location>
        <begin position="2"/>
        <end position="150"/>
    </location>
</feature>
<feature type="binding site" evidence="7">
    <location>
        <position position="244"/>
    </location>
    <ligand>
        <name>sn-glycerol 3-phosphate</name>
        <dbReference type="ChEBI" id="CHEBI:57597"/>
    </ligand>
</feature>
<evidence type="ECO:0000256" key="5">
    <source>
        <dbReference type="ARBA" id="ARBA00023209"/>
    </source>
</evidence>
<dbReference type="RefSeq" id="WP_249060889.1">
    <property type="nucleotide sequence ID" value="NZ_JALZWP010000031.1"/>
</dbReference>
<feature type="binding site" evidence="7">
    <location>
        <position position="245"/>
    </location>
    <ligand>
        <name>NADPH</name>
        <dbReference type="ChEBI" id="CHEBI:57783"/>
    </ligand>
</feature>
<keyword evidence="7" id="KW-0521">NADP</keyword>
<feature type="active site" description="Proton acceptor" evidence="7">
    <location>
        <position position="181"/>
    </location>
</feature>
<keyword evidence="13" id="KW-1185">Reference proteome</keyword>
<keyword evidence="4 7" id="KW-0443">Lipid metabolism</keyword>
<feature type="binding site" evidence="7">
    <location>
        <position position="245"/>
    </location>
    <ligand>
        <name>sn-glycerol 3-phosphate</name>
        <dbReference type="ChEBI" id="CHEBI:57597"/>
    </ligand>
</feature>
<dbReference type="Gene3D" id="1.10.1040.10">
    <property type="entry name" value="N-(1-d-carboxylethyl)-l-norvaline Dehydrogenase, domain 2"/>
    <property type="match status" value="1"/>
</dbReference>
<comment type="subcellular location">
    <subcellularLocation>
        <location evidence="7">Cytoplasm</location>
    </subcellularLocation>
</comment>
<protein>
    <recommendedName>
        <fullName evidence="7">Glycerol-3-phosphate dehydrogenase [NAD(P)+]</fullName>
        <ecNumber evidence="7">1.1.1.94</ecNumber>
    </recommendedName>
    <alternativeName>
        <fullName evidence="7">NAD(P)(+)-dependent glycerol-3-phosphate dehydrogenase</fullName>
    </alternativeName>
    <alternativeName>
        <fullName evidence="7">NAD(P)H-dependent dihydroxyacetone-phosphate reductase</fullName>
    </alternativeName>
</protein>
<dbReference type="PANTHER" id="PTHR11728">
    <property type="entry name" value="GLYCEROL-3-PHOSPHATE DEHYDROGENASE"/>
    <property type="match status" value="1"/>
</dbReference>
<feature type="binding site" evidence="7">
    <location>
        <position position="11"/>
    </location>
    <ligand>
        <name>NADPH</name>
        <dbReference type="ChEBI" id="CHEBI:57783"/>
    </ligand>
</feature>
<dbReference type="SUPFAM" id="SSF48179">
    <property type="entry name" value="6-phosphogluconate dehydrogenase C-terminal domain-like"/>
    <property type="match status" value="1"/>
</dbReference>
<reference evidence="12 13" key="1">
    <citation type="submission" date="2022-05" db="EMBL/GenBank/DDBJ databases">
        <title>Seasonal and diel survey of microbial diversity of the Tyrrhenian coast.</title>
        <authorList>
            <person name="Gattoni G."/>
            <person name="Corral P."/>
        </authorList>
    </citation>
    <scope>NUCLEOTIDE SEQUENCE [LARGE SCALE GENOMIC DNA]</scope>
    <source>
        <strain evidence="12 13">V10</strain>
    </source>
</reference>
<dbReference type="EMBL" id="JALZWP010000031">
    <property type="protein sequence ID" value="MCL1630233.1"/>
    <property type="molecule type" value="Genomic_DNA"/>
</dbReference>
<dbReference type="Pfam" id="PF01210">
    <property type="entry name" value="NAD_Gly3P_dh_N"/>
    <property type="match status" value="1"/>
</dbReference>
<feature type="binding site" evidence="7">
    <location>
        <position position="246"/>
    </location>
    <ligand>
        <name>sn-glycerol 3-phosphate</name>
        <dbReference type="ChEBI" id="CHEBI:57597"/>
    </ligand>
</feature>
<dbReference type="NCBIfam" id="NF000940">
    <property type="entry name" value="PRK00094.1-2"/>
    <property type="match status" value="1"/>
</dbReference>
<name>A0ABT0M6F4_9RHOB</name>
<accession>A0ABT0M6F4</accession>
<comment type="caution">
    <text evidence="7">Lacks conserved residue(s) required for the propagation of feature annotation.</text>
</comment>
<organism evidence="12 13">
    <name type="scientific">Roseinatronobacter domitianus</name>
    <dbReference type="NCBI Taxonomy" id="2940293"/>
    <lineage>
        <taxon>Bacteria</taxon>
        <taxon>Pseudomonadati</taxon>
        <taxon>Pseudomonadota</taxon>
        <taxon>Alphaproteobacteria</taxon>
        <taxon>Rhodobacterales</taxon>
        <taxon>Paracoccaceae</taxon>
        <taxon>Roseinatronobacter</taxon>
    </lineage>
</organism>
<comment type="pathway">
    <text evidence="7">Membrane lipid metabolism; glycerophospholipid metabolism.</text>
</comment>
<evidence type="ECO:0000313" key="13">
    <source>
        <dbReference type="Proteomes" id="UP001202550"/>
    </source>
</evidence>
<dbReference type="InterPro" id="IPR036291">
    <property type="entry name" value="NAD(P)-bd_dom_sf"/>
</dbReference>
<keyword evidence="7 8" id="KW-0520">NAD</keyword>
<keyword evidence="6 7" id="KW-1208">Phospholipid metabolism</keyword>
<feature type="binding site" evidence="7">
    <location>
        <position position="27"/>
    </location>
    <ligand>
        <name>NADPH</name>
        <dbReference type="ChEBI" id="CHEBI:57783"/>
    </ligand>
</feature>
<dbReference type="NCBIfam" id="NF000942">
    <property type="entry name" value="PRK00094.1-4"/>
    <property type="match status" value="1"/>
</dbReference>
<evidence type="ECO:0000313" key="12">
    <source>
        <dbReference type="EMBL" id="MCL1630233.1"/>
    </source>
</evidence>
<feature type="binding site" evidence="7">
    <location>
        <position position="234"/>
    </location>
    <ligand>
        <name>sn-glycerol 3-phosphate</name>
        <dbReference type="ChEBI" id="CHEBI:57597"/>
    </ligand>
</feature>
<feature type="binding site" evidence="7">
    <location>
        <position position="98"/>
    </location>
    <ligand>
        <name>NADPH</name>
        <dbReference type="ChEBI" id="CHEBI:57783"/>
    </ligand>
</feature>
<comment type="catalytic activity">
    <reaction evidence="7 9">
        <text>sn-glycerol 3-phosphate + NADP(+) = dihydroxyacetone phosphate + NADPH + H(+)</text>
        <dbReference type="Rhea" id="RHEA:11096"/>
        <dbReference type="ChEBI" id="CHEBI:15378"/>
        <dbReference type="ChEBI" id="CHEBI:57597"/>
        <dbReference type="ChEBI" id="CHEBI:57642"/>
        <dbReference type="ChEBI" id="CHEBI:57783"/>
        <dbReference type="ChEBI" id="CHEBI:58349"/>
        <dbReference type="EC" id="1.1.1.94"/>
    </reaction>
</comment>
<feature type="binding site" evidence="7">
    <location>
        <position position="128"/>
    </location>
    <ligand>
        <name>sn-glycerol 3-phosphate</name>
        <dbReference type="ChEBI" id="CHEBI:57597"/>
    </ligand>
</feature>
<comment type="caution">
    <text evidence="12">The sequence shown here is derived from an EMBL/GenBank/DDBJ whole genome shotgun (WGS) entry which is preliminary data.</text>
</comment>
<dbReference type="Pfam" id="PF07479">
    <property type="entry name" value="NAD_Gly3P_dh_C"/>
    <property type="match status" value="1"/>
</dbReference>
<dbReference type="PIRSF" id="PIRSF000114">
    <property type="entry name" value="Glycerol-3-P_dh"/>
    <property type="match status" value="1"/>
</dbReference>
<feature type="binding site" evidence="7">
    <location>
        <position position="126"/>
    </location>
    <ligand>
        <name>sn-glycerol 3-phosphate</name>
        <dbReference type="ChEBI" id="CHEBI:57597"/>
    </ligand>
</feature>
<comment type="similarity">
    <text evidence="1 7 8">Belongs to the NAD-dependent glycerol-3-phosphate dehydrogenase family.</text>
</comment>
<dbReference type="HAMAP" id="MF_00394">
    <property type="entry name" value="NAD_Glyc3P_dehydrog"/>
    <property type="match status" value="1"/>
</dbReference>
<evidence type="ECO:0000256" key="3">
    <source>
        <dbReference type="ARBA" id="ARBA00023002"/>
    </source>
</evidence>
<keyword evidence="3 7" id="KW-0560">Oxidoreductase</keyword>
<gene>
    <name evidence="7" type="primary">gpsA</name>
    <name evidence="12" type="ORF">M3N55_16070</name>
</gene>
<comment type="catalytic activity">
    <reaction evidence="7">
        <text>sn-glycerol 3-phosphate + NAD(+) = dihydroxyacetone phosphate + NADH + H(+)</text>
        <dbReference type="Rhea" id="RHEA:11092"/>
        <dbReference type="ChEBI" id="CHEBI:15378"/>
        <dbReference type="ChEBI" id="CHEBI:57540"/>
        <dbReference type="ChEBI" id="CHEBI:57597"/>
        <dbReference type="ChEBI" id="CHEBI:57642"/>
        <dbReference type="ChEBI" id="CHEBI:57945"/>
        <dbReference type="EC" id="1.1.1.94"/>
    </reaction>
</comment>
<keyword evidence="2 7" id="KW-0444">Lipid biosynthesis</keyword>
<feature type="domain" description="Glycerol-3-phosphate dehydrogenase NAD-dependent C-terminal" evidence="11">
    <location>
        <begin position="170"/>
        <end position="303"/>
    </location>
</feature>
<evidence type="ECO:0000256" key="9">
    <source>
        <dbReference type="RuleBase" id="RU000439"/>
    </source>
</evidence>
<dbReference type="PROSITE" id="PS00957">
    <property type="entry name" value="NAD_G3PDH"/>
    <property type="match status" value="1"/>
</dbReference>
<dbReference type="SUPFAM" id="SSF51735">
    <property type="entry name" value="NAD(P)-binding Rossmann-fold domains"/>
    <property type="match status" value="1"/>
</dbReference>
<dbReference type="PANTHER" id="PTHR11728:SF1">
    <property type="entry name" value="GLYCEROL-3-PHOSPHATE DEHYDROGENASE [NAD(+)] 2, CHLOROPLASTIC"/>
    <property type="match status" value="1"/>
</dbReference>
<keyword evidence="5 7" id="KW-0594">Phospholipid biosynthesis</keyword>
<feature type="binding site" evidence="7">
    <location>
        <position position="181"/>
    </location>
    <ligand>
        <name>sn-glycerol 3-phosphate</name>
        <dbReference type="ChEBI" id="CHEBI:57597"/>
    </ligand>
</feature>
<dbReference type="Proteomes" id="UP001202550">
    <property type="component" value="Unassembled WGS sequence"/>
</dbReference>
<comment type="function">
    <text evidence="7">Catalyzes the reduction of the glycolytic intermediate dihydroxyacetone phosphate (DHAP) to sn-glycerol 3-phosphate (G3P), the key precursor for phospholipid synthesis.</text>
</comment>
<dbReference type="InterPro" id="IPR006168">
    <property type="entry name" value="G3P_DH_NAD-dep"/>
</dbReference>
<dbReference type="PRINTS" id="PR00077">
    <property type="entry name" value="GPDHDRGNASE"/>
</dbReference>
<evidence type="ECO:0000256" key="4">
    <source>
        <dbReference type="ARBA" id="ARBA00023098"/>
    </source>
</evidence>
<dbReference type="EC" id="1.1.1.94" evidence="7"/>